<dbReference type="RefSeq" id="WP_244291977.1">
    <property type="nucleotide sequence ID" value="NZ_FNHI01000009.1"/>
</dbReference>
<evidence type="ECO:0000256" key="1">
    <source>
        <dbReference type="SAM" id="MobiDB-lite"/>
    </source>
</evidence>
<dbReference type="GeneID" id="40830320"/>
<keyword evidence="3" id="KW-1185">Reference proteome</keyword>
<sequence>MARNLFPPDLLRLQTDWIRTYEALAQRAPTESTTALRRRLIELSCRLAGHDFWAGPGGTAERASLRRTARRRPADRCRVTGSGVLPDAVRDENP</sequence>
<dbReference type="AlphaFoldDB" id="A0A1G9TSB5"/>
<evidence type="ECO:0000313" key="2">
    <source>
        <dbReference type="EMBL" id="SDM50619.1"/>
    </source>
</evidence>
<dbReference type="EMBL" id="FNHI01000009">
    <property type="protein sequence ID" value="SDM50619.1"/>
    <property type="molecule type" value="Genomic_DNA"/>
</dbReference>
<feature type="region of interest" description="Disordered" evidence="1">
    <location>
        <begin position="58"/>
        <end position="94"/>
    </location>
</feature>
<proteinExistence type="predicted"/>
<protein>
    <submittedName>
        <fullName evidence="2">Uncharacterized protein</fullName>
    </submittedName>
</protein>
<reference evidence="3" key="1">
    <citation type="submission" date="2016-10" db="EMBL/GenBank/DDBJ databases">
        <authorList>
            <person name="Varghese N."/>
            <person name="Submissions S."/>
        </authorList>
    </citation>
    <scope>NUCLEOTIDE SEQUENCE [LARGE SCALE GENOMIC DNA]</scope>
    <source>
        <strain evidence="3">CGMCC 4.7042</strain>
    </source>
</reference>
<dbReference type="Proteomes" id="UP000199063">
    <property type="component" value="Unassembled WGS sequence"/>
</dbReference>
<name>A0A1G9TSB5_9ACTN</name>
<gene>
    <name evidence="2" type="ORF">SAMN05444921_10980</name>
</gene>
<accession>A0A1G9TSB5</accession>
<evidence type="ECO:0000313" key="3">
    <source>
        <dbReference type="Proteomes" id="UP000199063"/>
    </source>
</evidence>
<organism evidence="2 3">
    <name type="scientific">Streptomyces wuyuanensis</name>
    <dbReference type="NCBI Taxonomy" id="1196353"/>
    <lineage>
        <taxon>Bacteria</taxon>
        <taxon>Bacillati</taxon>
        <taxon>Actinomycetota</taxon>
        <taxon>Actinomycetes</taxon>
        <taxon>Kitasatosporales</taxon>
        <taxon>Streptomycetaceae</taxon>
        <taxon>Streptomyces</taxon>
    </lineage>
</organism>